<feature type="compositionally biased region" description="Basic and acidic residues" evidence="1">
    <location>
        <begin position="328"/>
        <end position="337"/>
    </location>
</feature>
<protein>
    <submittedName>
        <fullName evidence="4">Exported protein</fullName>
    </submittedName>
</protein>
<feature type="signal peptide" evidence="2">
    <location>
        <begin position="1"/>
        <end position="28"/>
    </location>
</feature>
<dbReference type="WBParaSite" id="SPAL_0000122800.1">
    <property type="protein sequence ID" value="SPAL_0000122800.1"/>
    <property type="gene ID" value="SPAL_0000122800"/>
</dbReference>
<name>A0A0N5B581_STREA</name>
<feature type="chain" id="PRO_5005893909" evidence="2">
    <location>
        <begin position="29"/>
        <end position="348"/>
    </location>
</feature>
<organism evidence="3 4">
    <name type="scientific">Strongyloides papillosus</name>
    <name type="common">Intestinal threadworm</name>
    <dbReference type="NCBI Taxonomy" id="174720"/>
    <lineage>
        <taxon>Eukaryota</taxon>
        <taxon>Metazoa</taxon>
        <taxon>Ecdysozoa</taxon>
        <taxon>Nematoda</taxon>
        <taxon>Chromadorea</taxon>
        <taxon>Rhabditida</taxon>
        <taxon>Tylenchina</taxon>
        <taxon>Panagrolaimomorpha</taxon>
        <taxon>Strongyloidoidea</taxon>
        <taxon>Strongyloididae</taxon>
        <taxon>Strongyloides</taxon>
    </lineage>
</organism>
<accession>A0A0N5B581</accession>
<keyword evidence="2" id="KW-0732">Signal</keyword>
<feature type="region of interest" description="Disordered" evidence="1">
    <location>
        <begin position="322"/>
        <end position="348"/>
    </location>
</feature>
<dbReference type="Proteomes" id="UP000046392">
    <property type="component" value="Unplaced"/>
</dbReference>
<reference evidence="4" key="1">
    <citation type="submission" date="2017-02" db="UniProtKB">
        <authorList>
            <consortium name="WormBaseParasite"/>
        </authorList>
    </citation>
    <scope>IDENTIFICATION</scope>
</reference>
<proteinExistence type="predicted"/>
<sequence length="348" mass="41326">MDIIFRHIFYFSLFLVLFLHNTIEGCGGRPNFNPQNKGEHVKKIFYDRSRETNKESLEAIDEDNNFTSKEVVKNNKIPRQKNNQHKDIKKRLKSSYRHKDSSYEEDDLDENDTHSKYTTNENTYDISKDKQLLDFPNSLYLNRGDVKNNNYNHTLTSFDIKEKLINNKESLISNKTLSTHTASTDIKNNFSTYDIAYTTRYDNSNELKNIYPTTSYPNEDKYYLSEEIYTDNNIRKDSYNLKLRYDISNEKKENQMDNYTPTSYPNENYDFSYEDNSYIRTKNNNSKITGIKNPQFYSLNKNNTNIDNKQVLEKRTKNMTVLSNELTNDSRYDRENSEGYYNSNEVIQ</sequence>
<evidence type="ECO:0000313" key="4">
    <source>
        <dbReference type="WBParaSite" id="SPAL_0000122800.1"/>
    </source>
</evidence>
<evidence type="ECO:0000256" key="2">
    <source>
        <dbReference type="SAM" id="SignalP"/>
    </source>
</evidence>
<feature type="region of interest" description="Disordered" evidence="1">
    <location>
        <begin position="76"/>
        <end position="122"/>
    </location>
</feature>
<dbReference type="AlphaFoldDB" id="A0A0N5B581"/>
<evidence type="ECO:0000313" key="3">
    <source>
        <dbReference type="Proteomes" id="UP000046392"/>
    </source>
</evidence>
<evidence type="ECO:0000256" key="1">
    <source>
        <dbReference type="SAM" id="MobiDB-lite"/>
    </source>
</evidence>
<feature type="compositionally biased region" description="Basic residues" evidence="1">
    <location>
        <begin position="76"/>
        <end position="96"/>
    </location>
</feature>
<keyword evidence="3" id="KW-1185">Reference proteome</keyword>
<feature type="compositionally biased region" description="Polar residues" evidence="1">
    <location>
        <begin position="339"/>
        <end position="348"/>
    </location>
</feature>